<dbReference type="Proteomes" id="UP000008909">
    <property type="component" value="Unassembled WGS sequence"/>
</dbReference>
<dbReference type="Gene3D" id="1.25.40.440">
    <property type="entry name" value="Nucleoporin, helical domain, central subdomain"/>
    <property type="match status" value="1"/>
</dbReference>
<dbReference type="AlphaFoldDB" id="G7Y6F0"/>
<keyword evidence="7" id="KW-1185">Reference proteome</keyword>
<organism evidence="6 7">
    <name type="scientific">Clonorchis sinensis</name>
    <name type="common">Chinese liver fluke</name>
    <dbReference type="NCBI Taxonomy" id="79923"/>
    <lineage>
        <taxon>Eukaryota</taxon>
        <taxon>Metazoa</taxon>
        <taxon>Spiralia</taxon>
        <taxon>Lophotrochozoa</taxon>
        <taxon>Platyhelminthes</taxon>
        <taxon>Trematoda</taxon>
        <taxon>Digenea</taxon>
        <taxon>Opisthorchiida</taxon>
        <taxon>Opisthorchiata</taxon>
        <taxon>Opisthorchiidae</taxon>
        <taxon>Clonorchis</taxon>
    </lineage>
</organism>
<gene>
    <name evidence="6" type="ORF">CLF_101724</name>
</gene>
<keyword evidence="3" id="KW-0539">Nucleus</keyword>
<feature type="domain" description="Nucleoporin Nup133/Nup155-like C-terminal" evidence="5">
    <location>
        <begin position="617"/>
        <end position="786"/>
    </location>
</feature>
<evidence type="ECO:0000256" key="4">
    <source>
        <dbReference type="SAM" id="MobiDB-lite"/>
    </source>
</evidence>
<dbReference type="PANTHER" id="PTHR10350">
    <property type="entry name" value="NUCLEAR PORE COMPLEX PROTEIN NUP155"/>
    <property type="match status" value="1"/>
</dbReference>
<keyword evidence="2" id="KW-0813">Transport</keyword>
<evidence type="ECO:0000313" key="6">
    <source>
        <dbReference type="EMBL" id="GAA48535.1"/>
    </source>
</evidence>
<dbReference type="GO" id="GO:0006405">
    <property type="term" value="P:RNA export from nucleus"/>
    <property type="evidence" value="ECO:0007669"/>
    <property type="project" value="TreeGrafter"/>
</dbReference>
<dbReference type="GO" id="GO:0017056">
    <property type="term" value="F:structural constituent of nuclear pore"/>
    <property type="evidence" value="ECO:0007669"/>
    <property type="project" value="InterPro"/>
</dbReference>
<proteinExistence type="predicted"/>
<comment type="subcellular location">
    <subcellularLocation>
        <location evidence="1">Nucleus</location>
    </subcellularLocation>
</comment>
<dbReference type="GO" id="GO:0000972">
    <property type="term" value="P:transcription-dependent tethering of RNA polymerase II gene DNA at nuclear periphery"/>
    <property type="evidence" value="ECO:0007669"/>
    <property type="project" value="TreeGrafter"/>
</dbReference>
<dbReference type="PANTHER" id="PTHR10350:SF6">
    <property type="entry name" value="NUCLEAR PORE COMPLEX PROTEIN NUP155"/>
    <property type="match status" value="1"/>
</dbReference>
<feature type="region of interest" description="Disordered" evidence="4">
    <location>
        <begin position="1"/>
        <end position="34"/>
    </location>
</feature>
<dbReference type="InterPro" id="IPR042533">
    <property type="entry name" value="Nucleoporin_Nup155_C_1"/>
</dbReference>
<reference evidence="6" key="1">
    <citation type="journal article" date="2011" name="Genome Biol.">
        <title>The draft genome of the carcinogenic human liver fluke Clonorchis sinensis.</title>
        <authorList>
            <person name="Wang X."/>
            <person name="Chen W."/>
            <person name="Huang Y."/>
            <person name="Sun J."/>
            <person name="Men J."/>
            <person name="Liu H."/>
            <person name="Luo F."/>
            <person name="Guo L."/>
            <person name="Lv X."/>
            <person name="Deng C."/>
            <person name="Zhou C."/>
            <person name="Fan Y."/>
            <person name="Li X."/>
            <person name="Huang L."/>
            <person name="Hu Y."/>
            <person name="Liang C."/>
            <person name="Hu X."/>
            <person name="Xu J."/>
            <person name="Yu X."/>
        </authorList>
    </citation>
    <scope>NUCLEOTIDE SEQUENCE [LARGE SCALE GENOMIC DNA]</scope>
    <source>
        <strain evidence="6">Henan</strain>
    </source>
</reference>
<feature type="domain" description="Nucleoporin Nup133/Nup155-like C-terminal" evidence="5">
    <location>
        <begin position="347"/>
        <end position="565"/>
    </location>
</feature>
<evidence type="ECO:0000256" key="3">
    <source>
        <dbReference type="ARBA" id="ARBA00023242"/>
    </source>
</evidence>
<evidence type="ECO:0000259" key="5">
    <source>
        <dbReference type="Pfam" id="PF03177"/>
    </source>
</evidence>
<dbReference type="InterPro" id="IPR004870">
    <property type="entry name" value="Nucleoporin_Nup155"/>
</dbReference>
<dbReference type="InterPro" id="IPR042537">
    <property type="entry name" value="Nucleoporin_Nup155_C_2"/>
</dbReference>
<dbReference type="InterPro" id="IPR007187">
    <property type="entry name" value="Nucleoporin_Nup133/Nup155_C"/>
</dbReference>
<evidence type="ECO:0000256" key="1">
    <source>
        <dbReference type="ARBA" id="ARBA00004123"/>
    </source>
</evidence>
<dbReference type="EMBL" id="DF142894">
    <property type="protein sequence ID" value="GAA48535.1"/>
    <property type="molecule type" value="Genomic_DNA"/>
</dbReference>
<sequence>MYSLDGSDDHGKAEGLYEPASTRLEPTGDAEPWTVNVEPPTASEVYDCVCSLKRQPASTTGESAVFHALGTIVSSQTNEKELEGEVVATDCSGKPSNTSTFSRFYLTKQRSTDIFHHPGRLSHDLQTAISPTDFHMLKAETTEVKLTQYLQCRRRPQVSVNLMIPNWTDFDEFTHLQINLVLRETYLEPSYLDTSQTRDSAGFQMSLSQSQTDLRMSAFIDSWIVCVVVTIPSTGIRIRDLRRDPFESPDETKQATSSQNIFEYPAIIIIIIGSMPSVFNTDASLPWNHELFESLIVKKRIKASKCLIQAILLRSTLPAVEAESPVDASVDNTLSGIDELIANTQELYTEAGPGLDLDGAVTRLEACGAWHGAVALCLAVANKRDPNDVAVDCLKTGRRPCTDPIADDGKRGVVEPRNRRQMYAQSELSATEGRYDTYHHAVRCLERLWVLCQLLPSATDLLNQSSFTDIKPTDKLGTLSGACLLEATPSASSARASLYSILQEVVQSTDILAHFEAFSWLISHGLTDTPVVLNSPHLEAYLRSRLRQCPDDPDLRCLLWRQLERRVANKRDPNDVAVDCLKTGRRPCTDPIADDGKRGVVEPRNRRQMYAQSELSPTEGRYDTYHHAVRCLERLWVLCQLLPSATDLLNQSSFTDIKPTDKLGTLSGACLLEVTPSASSARASLYSILQEVVQSTDILAHFEAFSWLISHGLTDTPVVLNSPHLEAYLRSRLRQCPDDPDLRCLLWRQLERRGARLESSQILEHLAVTPCLKLTLEARLDFVARKRLWPDFGGLHSEQSELKQGFLHWCNHV</sequence>
<dbReference type="Pfam" id="PF03177">
    <property type="entry name" value="Nucleoporin_C"/>
    <property type="match status" value="2"/>
</dbReference>
<dbReference type="Gene3D" id="1.25.40.450">
    <property type="entry name" value="Nucleoporin, helical domain, N-terminal subdomain"/>
    <property type="match status" value="2"/>
</dbReference>
<evidence type="ECO:0000256" key="2">
    <source>
        <dbReference type="ARBA" id="ARBA00022448"/>
    </source>
</evidence>
<reference key="2">
    <citation type="submission" date="2011-10" db="EMBL/GenBank/DDBJ databases">
        <title>The genome and transcriptome sequence of Clonorchis sinensis provide insights into the carcinogenic liver fluke.</title>
        <authorList>
            <person name="Wang X."/>
            <person name="Huang Y."/>
            <person name="Chen W."/>
            <person name="Liu H."/>
            <person name="Guo L."/>
            <person name="Chen Y."/>
            <person name="Luo F."/>
            <person name="Zhou W."/>
            <person name="Sun J."/>
            <person name="Mao Q."/>
            <person name="Liang P."/>
            <person name="Zhou C."/>
            <person name="Tian Y."/>
            <person name="Men J."/>
            <person name="Lv X."/>
            <person name="Huang L."/>
            <person name="Zhou J."/>
            <person name="Hu Y."/>
            <person name="Li R."/>
            <person name="Zhang F."/>
            <person name="Lei H."/>
            <person name="Li X."/>
            <person name="Hu X."/>
            <person name="Liang C."/>
            <person name="Xu J."/>
            <person name="Wu Z."/>
            <person name="Yu X."/>
        </authorList>
    </citation>
    <scope>NUCLEOTIDE SEQUENCE</scope>
    <source>
        <strain>Henan</strain>
    </source>
</reference>
<dbReference type="GO" id="GO:0006606">
    <property type="term" value="P:protein import into nucleus"/>
    <property type="evidence" value="ECO:0007669"/>
    <property type="project" value="TreeGrafter"/>
</dbReference>
<name>G7Y6F0_CLOSI</name>
<evidence type="ECO:0000313" key="7">
    <source>
        <dbReference type="Proteomes" id="UP000008909"/>
    </source>
</evidence>
<protein>
    <submittedName>
        <fullName evidence="6">Nuclear pore complex protein Nup155</fullName>
    </submittedName>
</protein>
<accession>G7Y6F0</accession>
<dbReference type="GO" id="GO:0036228">
    <property type="term" value="P:protein localization to nuclear inner membrane"/>
    <property type="evidence" value="ECO:0007669"/>
    <property type="project" value="TreeGrafter"/>
</dbReference>
<dbReference type="GO" id="GO:0044611">
    <property type="term" value="C:nuclear pore inner ring"/>
    <property type="evidence" value="ECO:0007669"/>
    <property type="project" value="TreeGrafter"/>
</dbReference>